<comment type="caution">
    <text evidence="3">The sequence shown here is derived from an EMBL/GenBank/DDBJ whole genome shotgun (WGS) entry which is preliminary data.</text>
</comment>
<sequence length="577" mass="63445">MQSIPTMSPHSARIDHRHPGEISECAALAKSPNGCHPGGNSESLPLEAADSLGVGGGWPNLRMPCNTALFSLHDVAPIPPDAGLPPGKISEWRRWSTFRFVLQGGRRRGVRPADQRLIPSNPGKISECWSVSSTNHPAADPGQISEYPAQNPFPEVPKIPYKIPRGQISQSIQQFTTRFREVLPALSGGFASPEPEFWPVSNRSFGQGGVGQFGVAGHSPPTYTPPMAAKPPSTATAPRKTPLTLVKATGAVEIKADADLTLADRRLFNHLLAHAYENLGKVESHSIELASIRRFAAEVREGTADVNNTRLKASIETLQKVLCQFNYLKSDGTAGWESAQLLGPCRIEGGTLTYTFHSWVSERLREPALYSYLSLRIIYEFESKYALTLYEVLKRYADRNAAEPYWQTKVDELRAILGCVDKLKDWKDLRKYALDPALEEIGRLGEFTATLHEIRQGGGRGGGRVVGCVFRIHRKTAADAERAAKEMAKPKTQRRGERLAAKEDGAFAVKADAAIRFLEGAEVGKRMEWAKRAEQLGMTLPPAATAKENLKKWVPPLAELIVDEERLRLRVARAGEG</sequence>
<dbReference type="InterPro" id="IPR036388">
    <property type="entry name" value="WH-like_DNA-bd_sf"/>
</dbReference>
<evidence type="ECO:0000256" key="1">
    <source>
        <dbReference type="ARBA" id="ARBA00038283"/>
    </source>
</evidence>
<dbReference type="InterPro" id="IPR000525">
    <property type="entry name" value="Initiator_Rep_WH1"/>
</dbReference>
<dbReference type="GO" id="GO:0006270">
    <property type="term" value="P:DNA replication initiation"/>
    <property type="evidence" value="ECO:0007669"/>
    <property type="project" value="InterPro"/>
</dbReference>
<dbReference type="InterPro" id="IPR036390">
    <property type="entry name" value="WH_DNA-bd_sf"/>
</dbReference>
<dbReference type="EMBL" id="NOXU01000023">
    <property type="protein sequence ID" value="OYQ36267.1"/>
    <property type="molecule type" value="Genomic_DNA"/>
</dbReference>
<gene>
    <name evidence="3" type="ORF">CHU95_05655</name>
</gene>
<dbReference type="SUPFAM" id="SSF46785">
    <property type="entry name" value="Winged helix' DNA-binding domain"/>
    <property type="match status" value="1"/>
</dbReference>
<dbReference type="OrthoDB" id="7337829at2"/>
<accession>A0A255Z438</accession>
<protein>
    <recommendedName>
        <fullName evidence="2">Initiator Rep protein WH1 domain-containing protein</fullName>
    </recommendedName>
</protein>
<feature type="domain" description="Initiator Rep protein WH1" evidence="2">
    <location>
        <begin position="254"/>
        <end position="394"/>
    </location>
</feature>
<proteinExistence type="inferred from homology"/>
<dbReference type="GO" id="GO:0003887">
    <property type="term" value="F:DNA-directed DNA polymerase activity"/>
    <property type="evidence" value="ECO:0007669"/>
    <property type="project" value="InterPro"/>
</dbReference>
<evidence type="ECO:0000313" key="3">
    <source>
        <dbReference type="EMBL" id="OYQ36267.1"/>
    </source>
</evidence>
<dbReference type="Pfam" id="PF21205">
    <property type="entry name" value="Rep3_C"/>
    <property type="match status" value="1"/>
</dbReference>
<comment type="similarity">
    <text evidence="1">Belongs to the initiator RepB protein family.</text>
</comment>
<reference evidence="3 4" key="1">
    <citation type="submission" date="2017-07" db="EMBL/GenBank/DDBJ databases">
        <title>Niveispirillum cyanobacteriorum sp. nov., isolated from cyanobacterial aggregates in a eutrophic lake.</title>
        <authorList>
            <person name="Cai H."/>
        </authorList>
    </citation>
    <scope>NUCLEOTIDE SEQUENCE [LARGE SCALE GENOMIC DNA]</scope>
    <source>
        <strain evidence="4">TH1-14</strain>
    </source>
</reference>
<dbReference type="AlphaFoldDB" id="A0A255Z438"/>
<evidence type="ECO:0000259" key="2">
    <source>
        <dbReference type="Pfam" id="PF01051"/>
    </source>
</evidence>
<dbReference type="Proteomes" id="UP000216998">
    <property type="component" value="Unassembled WGS sequence"/>
</dbReference>
<keyword evidence="4" id="KW-1185">Reference proteome</keyword>
<dbReference type="Gene3D" id="1.10.10.10">
    <property type="entry name" value="Winged helix-like DNA-binding domain superfamily/Winged helix DNA-binding domain"/>
    <property type="match status" value="1"/>
</dbReference>
<name>A0A255Z438_9PROT</name>
<dbReference type="Pfam" id="PF01051">
    <property type="entry name" value="Rep3_N"/>
    <property type="match status" value="1"/>
</dbReference>
<evidence type="ECO:0000313" key="4">
    <source>
        <dbReference type="Proteomes" id="UP000216998"/>
    </source>
</evidence>
<organism evidence="3 4">
    <name type="scientific">Niveispirillum lacus</name>
    <dbReference type="NCBI Taxonomy" id="1981099"/>
    <lineage>
        <taxon>Bacteria</taxon>
        <taxon>Pseudomonadati</taxon>
        <taxon>Pseudomonadota</taxon>
        <taxon>Alphaproteobacteria</taxon>
        <taxon>Rhodospirillales</taxon>
        <taxon>Azospirillaceae</taxon>
        <taxon>Niveispirillum</taxon>
    </lineage>
</organism>